<dbReference type="InterPro" id="IPR036097">
    <property type="entry name" value="HisK_dim/P_sf"/>
</dbReference>
<dbReference type="InterPro" id="IPR003660">
    <property type="entry name" value="HAMP_dom"/>
</dbReference>
<feature type="domain" description="Histidine kinase" evidence="12">
    <location>
        <begin position="240"/>
        <end position="467"/>
    </location>
</feature>
<dbReference type="InterPro" id="IPR004358">
    <property type="entry name" value="Sig_transdc_His_kin-like_C"/>
</dbReference>
<dbReference type="PRINTS" id="PR00344">
    <property type="entry name" value="BCTRLSENSOR"/>
</dbReference>
<keyword evidence="9" id="KW-0902">Two-component regulatory system</keyword>
<dbReference type="Gene3D" id="6.10.340.10">
    <property type="match status" value="1"/>
</dbReference>
<dbReference type="Pfam" id="PF00512">
    <property type="entry name" value="HisKA"/>
    <property type="match status" value="1"/>
</dbReference>
<dbReference type="InterPro" id="IPR005467">
    <property type="entry name" value="His_kinase_dom"/>
</dbReference>
<evidence type="ECO:0000256" key="10">
    <source>
        <dbReference type="ARBA" id="ARBA00023136"/>
    </source>
</evidence>
<evidence type="ECO:0000256" key="3">
    <source>
        <dbReference type="ARBA" id="ARBA00012438"/>
    </source>
</evidence>
<dbReference type="PROSITE" id="PS50109">
    <property type="entry name" value="HIS_KIN"/>
    <property type="match status" value="1"/>
</dbReference>
<evidence type="ECO:0000259" key="12">
    <source>
        <dbReference type="PROSITE" id="PS50109"/>
    </source>
</evidence>
<dbReference type="EMBL" id="CP019650">
    <property type="protein sequence ID" value="AQQ68087.1"/>
    <property type="molecule type" value="Genomic_DNA"/>
</dbReference>
<dbReference type="Proteomes" id="UP000188219">
    <property type="component" value="Chromosome"/>
</dbReference>
<evidence type="ECO:0000256" key="9">
    <source>
        <dbReference type="ARBA" id="ARBA00023012"/>
    </source>
</evidence>
<evidence type="ECO:0000256" key="1">
    <source>
        <dbReference type="ARBA" id="ARBA00000085"/>
    </source>
</evidence>
<dbReference type="STRING" id="260552.Mag101_10905"/>
<dbReference type="InterPro" id="IPR050428">
    <property type="entry name" value="TCS_sensor_his_kinase"/>
</dbReference>
<dbReference type="Pfam" id="PF02518">
    <property type="entry name" value="HATPase_c"/>
    <property type="match status" value="1"/>
</dbReference>
<reference evidence="14" key="1">
    <citation type="submission" date="2017-02" db="EMBL/GenBank/DDBJ databases">
        <title>Genome of Microbulbifer agarilyticus GP101.</title>
        <authorList>
            <person name="Jung J."/>
            <person name="Bae S.S."/>
            <person name="Baek K."/>
        </authorList>
    </citation>
    <scope>NUCLEOTIDE SEQUENCE [LARGE SCALE GENOMIC DNA]</scope>
    <source>
        <strain evidence="14">GP101</strain>
    </source>
</reference>
<dbReference type="InterPro" id="IPR041124">
    <property type="entry name" value="AbfS_sensor"/>
</dbReference>
<organism evidence="14 15">
    <name type="scientific">Microbulbifer agarilyticus</name>
    <dbReference type="NCBI Taxonomy" id="260552"/>
    <lineage>
        <taxon>Bacteria</taxon>
        <taxon>Pseudomonadati</taxon>
        <taxon>Pseudomonadota</taxon>
        <taxon>Gammaproteobacteria</taxon>
        <taxon>Cellvibrionales</taxon>
        <taxon>Microbulbiferaceae</taxon>
        <taxon>Microbulbifer</taxon>
    </lineage>
</organism>
<evidence type="ECO:0000256" key="6">
    <source>
        <dbReference type="ARBA" id="ARBA00022692"/>
    </source>
</evidence>
<dbReference type="PANTHER" id="PTHR45436">
    <property type="entry name" value="SENSOR HISTIDINE KINASE YKOH"/>
    <property type="match status" value="1"/>
</dbReference>
<dbReference type="Pfam" id="PF18225">
    <property type="entry name" value="AbfS_sensor"/>
    <property type="match status" value="1"/>
</dbReference>
<keyword evidence="15" id="KW-1185">Reference proteome</keyword>
<evidence type="ECO:0000256" key="7">
    <source>
        <dbReference type="ARBA" id="ARBA00022777"/>
    </source>
</evidence>
<dbReference type="OrthoDB" id="9804645at2"/>
<dbReference type="Gene3D" id="3.30.450.160">
    <property type="match status" value="1"/>
</dbReference>
<protein>
    <recommendedName>
        <fullName evidence="3">histidine kinase</fullName>
        <ecNumber evidence="3">2.7.13.3</ecNumber>
    </recommendedName>
</protein>
<evidence type="ECO:0000256" key="11">
    <source>
        <dbReference type="SAM" id="Phobius"/>
    </source>
</evidence>
<dbReference type="PANTHER" id="PTHR45436:SF15">
    <property type="entry name" value="SENSOR HISTIDINE KINASE CUSS"/>
    <property type="match status" value="1"/>
</dbReference>
<comment type="catalytic activity">
    <reaction evidence="1">
        <text>ATP + protein L-histidine = ADP + protein N-phospho-L-histidine.</text>
        <dbReference type="EC" id="2.7.13.3"/>
    </reaction>
</comment>
<dbReference type="CDD" id="cd00082">
    <property type="entry name" value="HisKA"/>
    <property type="match status" value="1"/>
</dbReference>
<keyword evidence="7 14" id="KW-0418">Kinase</keyword>
<evidence type="ECO:0000259" key="13">
    <source>
        <dbReference type="PROSITE" id="PS50885"/>
    </source>
</evidence>
<gene>
    <name evidence="14" type="ORF">Mag101_10905</name>
</gene>
<dbReference type="SMART" id="SM00387">
    <property type="entry name" value="HATPase_c"/>
    <property type="match status" value="1"/>
</dbReference>
<dbReference type="RefSeq" id="WP_077404668.1">
    <property type="nucleotide sequence ID" value="NZ_CP019650.1"/>
</dbReference>
<dbReference type="PROSITE" id="PS50885">
    <property type="entry name" value="HAMP"/>
    <property type="match status" value="1"/>
</dbReference>
<dbReference type="KEGG" id="maga:Mag101_10905"/>
<dbReference type="GO" id="GO:0005886">
    <property type="term" value="C:plasma membrane"/>
    <property type="evidence" value="ECO:0007669"/>
    <property type="project" value="UniProtKB-ARBA"/>
</dbReference>
<dbReference type="FunFam" id="3.30.565.10:FF:000006">
    <property type="entry name" value="Sensor histidine kinase WalK"/>
    <property type="match status" value="1"/>
</dbReference>
<feature type="domain" description="HAMP" evidence="13">
    <location>
        <begin position="177"/>
        <end position="232"/>
    </location>
</feature>
<dbReference type="InterPro" id="IPR036890">
    <property type="entry name" value="HATPase_C_sf"/>
</dbReference>
<dbReference type="Gene3D" id="1.10.287.130">
    <property type="match status" value="1"/>
</dbReference>
<evidence type="ECO:0000313" key="14">
    <source>
        <dbReference type="EMBL" id="AQQ68087.1"/>
    </source>
</evidence>
<dbReference type="GO" id="GO:0000155">
    <property type="term" value="F:phosphorelay sensor kinase activity"/>
    <property type="evidence" value="ECO:0007669"/>
    <property type="project" value="InterPro"/>
</dbReference>
<evidence type="ECO:0000256" key="5">
    <source>
        <dbReference type="ARBA" id="ARBA00022679"/>
    </source>
</evidence>
<evidence type="ECO:0000256" key="4">
    <source>
        <dbReference type="ARBA" id="ARBA00022553"/>
    </source>
</evidence>
<keyword evidence="4" id="KW-0597">Phosphoprotein</keyword>
<dbReference type="SUPFAM" id="SSF55874">
    <property type="entry name" value="ATPase domain of HSP90 chaperone/DNA topoisomerase II/histidine kinase"/>
    <property type="match status" value="1"/>
</dbReference>
<dbReference type="SUPFAM" id="SSF158472">
    <property type="entry name" value="HAMP domain-like"/>
    <property type="match status" value="1"/>
</dbReference>
<comment type="subcellular location">
    <subcellularLocation>
        <location evidence="2">Membrane</location>
        <topology evidence="2">Multi-pass membrane protein</topology>
    </subcellularLocation>
</comment>
<accession>A0A1Q2M719</accession>
<evidence type="ECO:0000256" key="8">
    <source>
        <dbReference type="ARBA" id="ARBA00022989"/>
    </source>
</evidence>
<evidence type="ECO:0000313" key="15">
    <source>
        <dbReference type="Proteomes" id="UP000188219"/>
    </source>
</evidence>
<dbReference type="CDD" id="cd06225">
    <property type="entry name" value="HAMP"/>
    <property type="match status" value="1"/>
</dbReference>
<dbReference type="SMART" id="SM00388">
    <property type="entry name" value="HisKA"/>
    <property type="match status" value="1"/>
</dbReference>
<keyword evidence="10 11" id="KW-0472">Membrane</keyword>
<dbReference type="SMART" id="SM00304">
    <property type="entry name" value="HAMP"/>
    <property type="match status" value="1"/>
</dbReference>
<dbReference type="InterPro" id="IPR003661">
    <property type="entry name" value="HisK_dim/P_dom"/>
</dbReference>
<dbReference type="EC" id="2.7.13.3" evidence="3"/>
<keyword evidence="6 11" id="KW-0812">Transmembrane</keyword>
<proteinExistence type="predicted"/>
<sequence>MRSLFGRIFFGAWLTAVIMVLAAVYITHIREFGDPAQQDRWEGVELFREVTHNLRMTRRHGTEHFDHWLGQQPKEIQQRIYAIDEFGQEVLQRPIPRNMAPLFATLNYRNRETRGLVDKKPSIGFFVQRRGGETLRVVFMAGKSKEELVLRFILRSFWPILVLATLASGIACYLLARYLSKPLDNLRVATRRVAAGDLSYRVTPSLHGHGRELGELAADFDSMTAQLQESMAEQRRLIKDVSHELRSPLARLQVALAIARQKHVQALDPELDKIGKAADYLEDIIADILSLPVSGDNQRPLDDVVEINSLLSALCDELKDEAHHKQVFINLHLDDTELLVATRGSSLTAALENILRNAIKYSPQGGHATVTVTGIPARTTAQASDTAAQGHCQIQVTDSGNGVPASELEAIFRPFYRTDEARSRESGGFGLGLAIAQRTVAQHQGNIEAFNAEYGGLTVKITLPTLDSGF</sequence>
<feature type="transmembrane region" description="Helical" evidence="11">
    <location>
        <begin position="157"/>
        <end position="176"/>
    </location>
</feature>
<dbReference type="Gene3D" id="3.30.565.10">
    <property type="entry name" value="Histidine kinase-like ATPase, C-terminal domain"/>
    <property type="match status" value="1"/>
</dbReference>
<dbReference type="AlphaFoldDB" id="A0A1Q2M719"/>
<dbReference type="Pfam" id="PF00672">
    <property type="entry name" value="HAMP"/>
    <property type="match status" value="1"/>
</dbReference>
<evidence type="ECO:0000256" key="2">
    <source>
        <dbReference type="ARBA" id="ARBA00004141"/>
    </source>
</evidence>
<name>A0A1Q2M719_9GAMM</name>
<dbReference type="SUPFAM" id="SSF47384">
    <property type="entry name" value="Homodimeric domain of signal transducing histidine kinase"/>
    <property type="match status" value="1"/>
</dbReference>
<keyword evidence="5" id="KW-0808">Transferase</keyword>
<dbReference type="InterPro" id="IPR003594">
    <property type="entry name" value="HATPase_dom"/>
</dbReference>
<keyword evidence="8 11" id="KW-1133">Transmembrane helix</keyword>